<dbReference type="PANTHER" id="PTHR38221">
    <property type="entry name" value="BNAA04G14260D PROTEIN"/>
    <property type="match status" value="1"/>
</dbReference>
<accession>A0A371GDF6</accession>
<dbReference type="Proteomes" id="UP000257109">
    <property type="component" value="Unassembled WGS sequence"/>
</dbReference>
<sequence>MEDTHTLNHNDPYASLFHLSGTSPSQEQSLTHTCFVQPNTHHTPSPASADFTPPSNGIVMVSLTDSQDSVRDAAVPQDVFHTPPEESSLPSDDDPCAVNHAVGVDVATQGLVDLCDGSEYVDLGRDSELGFSEVQLTQQMEVAECSRRNCQFDEFGDFERDLSDLGESPGKKSKLTEHDLGFDFSMDYCGVQLQKDEEGIGNSEGKPVCEIDTESPCNLGADTGKEENEISMNKNCCDENFETLVGDLKLCESEKMACTVEGNVSSDGIAEDSGMPKKSDKEPVLRVLPLSMRGCLENAASELERGNGREKKNVFDVLKVLSENSDEVEDDLDDLSLLDVARACGITFPRPRWWPHGDNFNP</sequence>
<dbReference type="AlphaFoldDB" id="A0A371GDF6"/>
<evidence type="ECO:0000313" key="2">
    <source>
        <dbReference type="Proteomes" id="UP000257109"/>
    </source>
</evidence>
<dbReference type="EMBL" id="QJKJ01005898">
    <property type="protein sequence ID" value="RDX88595.1"/>
    <property type="molecule type" value="Genomic_DNA"/>
</dbReference>
<proteinExistence type="predicted"/>
<organism evidence="1 2">
    <name type="scientific">Mucuna pruriens</name>
    <name type="common">Velvet bean</name>
    <name type="synonym">Dolichos pruriens</name>
    <dbReference type="NCBI Taxonomy" id="157652"/>
    <lineage>
        <taxon>Eukaryota</taxon>
        <taxon>Viridiplantae</taxon>
        <taxon>Streptophyta</taxon>
        <taxon>Embryophyta</taxon>
        <taxon>Tracheophyta</taxon>
        <taxon>Spermatophyta</taxon>
        <taxon>Magnoliopsida</taxon>
        <taxon>eudicotyledons</taxon>
        <taxon>Gunneridae</taxon>
        <taxon>Pentapetalae</taxon>
        <taxon>rosids</taxon>
        <taxon>fabids</taxon>
        <taxon>Fabales</taxon>
        <taxon>Fabaceae</taxon>
        <taxon>Papilionoideae</taxon>
        <taxon>50 kb inversion clade</taxon>
        <taxon>NPAAA clade</taxon>
        <taxon>indigoferoid/millettioid clade</taxon>
        <taxon>Phaseoleae</taxon>
        <taxon>Mucuna</taxon>
    </lineage>
</organism>
<name>A0A371GDF6_MUCPR</name>
<gene>
    <name evidence="1" type="ORF">CR513_29791</name>
</gene>
<comment type="caution">
    <text evidence="1">The sequence shown here is derived from an EMBL/GenBank/DDBJ whole genome shotgun (WGS) entry which is preliminary data.</text>
</comment>
<dbReference type="PANTHER" id="PTHR38221:SF1">
    <property type="entry name" value="OVULE PROTEIN"/>
    <property type="match status" value="1"/>
</dbReference>
<evidence type="ECO:0000313" key="1">
    <source>
        <dbReference type="EMBL" id="RDX88595.1"/>
    </source>
</evidence>
<reference evidence="1" key="1">
    <citation type="submission" date="2018-05" db="EMBL/GenBank/DDBJ databases">
        <title>Draft genome of Mucuna pruriens seed.</title>
        <authorList>
            <person name="Nnadi N.E."/>
            <person name="Vos R."/>
            <person name="Hasami M.H."/>
            <person name="Devisetty U.K."/>
            <person name="Aguiy J.C."/>
        </authorList>
    </citation>
    <scope>NUCLEOTIDE SEQUENCE [LARGE SCALE GENOMIC DNA]</scope>
    <source>
        <strain evidence="1">JCA_2017</strain>
    </source>
</reference>
<dbReference type="OrthoDB" id="1419004at2759"/>
<protein>
    <submittedName>
        <fullName evidence="1">Uncharacterized protein</fullName>
    </submittedName>
</protein>
<feature type="non-terminal residue" evidence="1">
    <location>
        <position position="1"/>
    </location>
</feature>
<keyword evidence="2" id="KW-1185">Reference proteome</keyword>